<dbReference type="InterPro" id="IPR008334">
    <property type="entry name" value="5'-Nucleotdase_C"/>
</dbReference>
<dbReference type="InterPro" id="IPR036907">
    <property type="entry name" value="5'-Nucleotdase_C_sf"/>
</dbReference>
<sequence>MARGERVVVLAFNDVYVLEQPEGSANGGFVGLCAMIARERRAALDDPDDPAGAVIVCCCGDFMTAAAGLSGRGPQDCGRHMVPLLAEAGVTHVVPGNHEFDRGTHGCALRSAESPFCWLCTNIDATRPENPPPSVAPGPLTRLVSVWSGAPRDSVAAALDRVGGRDAPFGAGVRVDVVATRGGHRIALVGFCTPHAPAISSAGDGGASFVAPDEALDAVSPALNGADAVVALTHMDLDEDVQFACHARDRVDVVLGGHEHHVIVDRADGRAPIVKCGSDADHLGRIVLRVGPDCAAGARVESVDLLPNVAAVHGAPATPEEQSARARVGTLLGRLAAQRPKADADPDDLTSADTAALCAFSRATSSAAARSGPCPLADLFCDLLAEADSGDRTLVLLQGGGLRGARDYAAGHVFTAGDLRAEMPTMSRCTVRLVAGDRLAAAFEHAVAGMSAGARSRDADNVLEDAVARDVPCRPAHSRALLHISAPWRVVYDPRRPAGCRVMSITCDGVPLAADAHCRVVMQQFVARGGDGFHMLVGAPPTPSPIETVFMRRVVADRLLVAAARDPHGVLPMGEPHAPRVFATCDSLSVSLP</sequence>
<dbReference type="GO" id="GO:0016787">
    <property type="term" value="F:hydrolase activity"/>
    <property type="evidence" value="ECO:0007669"/>
    <property type="project" value="InterPro"/>
</dbReference>
<dbReference type="Pfam" id="PF02872">
    <property type="entry name" value="5_nucleotid_C"/>
    <property type="match status" value="1"/>
</dbReference>
<feature type="domain" description="5'-Nucleotidase C-terminal" evidence="1">
    <location>
        <begin position="363"/>
        <end position="537"/>
    </location>
</feature>
<evidence type="ECO:0000259" key="1">
    <source>
        <dbReference type="Pfam" id="PF02872"/>
    </source>
</evidence>
<dbReference type="EMBL" id="LC625835">
    <property type="protein sequence ID" value="BCU03059.1"/>
    <property type="molecule type" value="Genomic_DNA"/>
</dbReference>
<dbReference type="InterPro" id="IPR029052">
    <property type="entry name" value="Metallo-depent_PP-like"/>
</dbReference>
<evidence type="ECO:0000313" key="3">
    <source>
        <dbReference type="Proteomes" id="UP001253637"/>
    </source>
</evidence>
<dbReference type="SUPFAM" id="SSF56300">
    <property type="entry name" value="Metallo-dependent phosphatases"/>
    <property type="match status" value="1"/>
</dbReference>
<dbReference type="SUPFAM" id="SSF55816">
    <property type="entry name" value="5'-nucleotidase (syn. UDP-sugar hydrolase), C-terminal domain"/>
    <property type="match status" value="1"/>
</dbReference>
<dbReference type="InterPro" id="IPR006179">
    <property type="entry name" value="5_nucleotidase/apyrase"/>
</dbReference>
<dbReference type="Gene3D" id="3.90.780.10">
    <property type="entry name" value="5'-Nucleotidase, C-terminal domain"/>
    <property type="match status" value="1"/>
</dbReference>
<evidence type="ECO:0000313" key="2">
    <source>
        <dbReference type="EMBL" id="BCU03059.1"/>
    </source>
</evidence>
<protein>
    <submittedName>
        <fullName evidence="2">Bifunctional metallophosphatase/5'-nucleotidase</fullName>
    </submittedName>
</protein>
<accession>A0A811BM19</accession>
<proteinExistence type="predicted"/>
<dbReference type="Gene3D" id="3.60.21.10">
    <property type="match status" value="1"/>
</dbReference>
<name>A0A811BM19_9VIRU</name>
<reference evidence="2" key="1">
    <citation type="submission" date="2021-04" db="EMBL/GenBank/DDBJ databases">
        <title>Draft Genome Sequence of Pandoravirus japonicus, Isolated from the Sabaishi River of Niigata, Japan.</title>
        <authorList>
            <person name="Hosokawa N."/>
            <person name="Takahashi H."/>
            <person name="Aoki K."/>
            <person name="Takemura M."/>
        </authorList>
    </citation>
    <scope>NUCLEOTIDE SEQUENCE</scope>
</reference>
<dbReference type="Proteomes" id="UP001253637">
    <property type="component" value="Segment"/>
</dbReference>
<dbReference type="PANTHER" id="PTHR11575:SF24">
    <property type="entry name" value="5'-NUCLEOTIDASE"/>
    <property type="match status" value="1"/>
</dbReference>
<dbReference type="PANTHER" id="PTHR11575">
    <property type="entry name" value="5'-NUCLEOTIDASE-RELATED"/>
    <property type="match status" value="1"/>
</dbReference>
<dbReference type="GO" id="GO:0009166">
    <property type="term" value="P:nucleotide catabolic process"/>
    <property type="evidence" value="ECO:0007669"/>
    <property type="project" value="InterPro"/>
</dbReference>
<dbReference type="SMR" id="A0A811BM19"/>
<organism evidence="2 3">
    <name type="scientific">Pandoravirus japonicus</name>
    <dbReference type="NCBI Taxonomy" id="2823154"/>
    <lineage>
        <taxon>Viruses</taxon>
        <taxon>Pandoravirus</taxon>
    </lineage>
</organism>
<dbReference type="PRINTS" id="PR01607">
    <property type="entry name" value="APYRASEFAMLY"/>
</dbReference>